<evidence type="ECO:0000313" key="3">
    <source>
        <dbReference type="Proteomes" id="UP001589667"/>
    </source>
</evidence>
<dbReference type="InterPro" id="IPR000182">
    <property type="entry name" value="GNAT_dom"/>
</dbReference>
<dbReference type="GO" id="GO:0016746">
    <property type="term" value="F:acyltransferase activity"/>
    <property type="evidence" value="ECO:0007669"/>
    <property type="project" value="UniProtKB-KW"/>
</dbReference>
<dbReference type="Gene3D" id="3.40.630.30">
    <property type="match status" value="1"/>
</dbReference>
<name>A0ABV5STV2_9MICO</name>
<dbReference type="EMBL" id="JBHMBL010000003">
    <property type="protein sequence ID" value="MFB9643778.1"/>
    <property type="molecule type" value="Genomic_DNA"/>
</dbReference>
<dbReference type="Pfam" id="PF13302">
    <property type="entry name" value="Acetyltransf_3"/>
    <property type="match status" value="1"/>
</dbReference>
<keyword evidence="2" id="KW-0012">Acyltransferase</keyword>
<dbReference type="PROSITE" id="PS51186">
    <property type="entry name" value="GNAT"/>
    <property type="match status" value="1"/>
</dbReference>
<evidence type="ECO:0000259" key="1">
    <source>
        <dbReference type="PROSITE" id="PS51186"/>
    </source>
</evidence>
<reference evidence="2 3" key="1">
    <citation type="submission" date="2024-09" db="EMBL/GenBank/DDBJ databases">
        <authorList>
            <person name="Sun Q."/>
            <person name="Mori K."/>
        </authorList>
    </citation>
    <scope>NUCLEOTIDE SEQUENCE [LARGE SCALE GENOMIC DNA]</scope>
    <source>
        <strain evidence="2 3">JCM 14321</strain>
    </source>
</reference>
<dbReference type="PANTHER" id="PTHR43792">
    <property type="entry name" value="GNAT FAMILY, PUTATIVE (AFU_ORTHOLOGUE AFUA_3G00765)-RELATED-RELATED"/>
    <property type="match status" value="1"/>
</dbReference>
<dbReference type="SUPFAM" id="SSF55729">
    <property type="entry name" value="Acyl-CoA N-acyltransferases (Nat)"/>
    <property type="match status" value="1"/>
</dbReference>
<sequence>MTDDPAAGATLAPAMALPFDADSLASPLSTERMTLRPIEPGDSDDIWEYQRLPEVLRYIPWPVRDREEAHVHTLKRAGMRRLAEDGDAFHFVMALRGERSMARVEEYGHRDRVVGDVMLRISSTQHAQLELGWVLHPAFQGRGLAAEATSEVVSFAFEVLNPHRLNAHVDVRNLASAALCRRLGMRLEATLLEDVWDDGWQDSSIYGLLRREWETQRDSSAS</sequence>
<keyword evidence="2" id="KW-0808">Transferase</keyword>
<keyword evidence="3" id="KW-1185">Reference proteome</keyword>
<evidence type="ECO:0000313" key="2">
    <source>
        <dbReference type="EMBL" id="MFB9643778.1"/>
    </source>
</evidence>
<dbReference type="Proteomes" id="UP001589667">
    <property type="component" value="Unassembled WGS sequence"/>
</dbReference>
<gene>
    <name evidence="2" type="ORF">ACFFQV_15900</name>
</gene>
<proteinExistence type="predicted"/>
<dbReference type="RefSeq" id="WP_157425527.1">
    <property type="nucleotide sequence ID" value="NZ_BAAANI010000003.1"/>
</dbReference>
<comment type="caution">
    <text evidence="2">The sequence shown here is derived from an EMBL/GenBank/DDBJ whole genome shotgun (WGS) entry which is preliminary data.</text>
</comment>
<dbReference type="InterPro" id="IPR016181">
    <property type="entry name" value="Acyl_CoA_acyltransferase"/>
</dbReference>
<dbReference type="InterPro" id="IPR051531">
    <property type="entry name" value="N-acetyltransferase"/>
</dbReference>
<accession>A0ABV5STV2</accession>
<dbReference type="EC" id="2.3.-.-" evidence="2"/>
<protein>
    <submittedName>
        <fullName evidence="2">GNAT family N-acetyltransferase</fullName>
        <ecNumber evidence="2">2.3.-.-</ecNumber>
    </submittedName>
</protein>
<organism evidence="2 3">
    <name type="scientific">Agromyces lapidis</name>
    <dbReference type="NCBI Taxonomy" id="279574"/>
    <lineage>
        <taxon>Bacteria</taxon>
        <taxon>Bacillati</taxon>
        <taxon>Actinomycetota</taxon>
        <taxon>Actinomycetes</taxon>
        <taxon>Micrococcales</taxon>
        <taxon>Microbacteriaceae</taxon>
        <taxon>Agromyces</taxon>
    </lineage>
</organism>
<feature type="domain" description="N-acetyltransferase" evidence="1">
    <location>
        <begin position="33"/>
        <end position="212"/>
    </location>
</feature>